<feature type="binding site" evidence="12">
    <location>
        <position position="140"/>
    </location>
    <ligand>
        <name>CTP</name>
        <dbReference type="ChEBI" id="CHEBI:37563"/>
    </ligand>
</feature>
<evidence type="ECO:0000256" key="3">
    <source>
        <dbReference type="ARBA" id="ARBA00022694"/>
    </source>
</evidence>
<dbReference type="GO" id="GO:0000049">
    <property type="term" value="F:tRNA binding"/>
    <property type="evidence" value="ECO:0007669"/>
    <property type="project" value="UniProtKB-UniRule"/>
</dbReference>
<keyword evidence="1 12" id="KW-0533">Nickel</keyword>
<dbReference type="GO" id="GO:0042245">
    <property type="term" value="P:RNA repair"/>
    <property type="evidence" value="ECO:0007669"/>
    <property type="project" value="UniProtKB-KW"/>
</dbReference>
<evidence type="ECO:0000256" key="7">
    <source>
        <dbReference type="ARBA" id="ARBA00022800"/>
    </source>
</evidence>
<feature type="binding site" evidence="12">
    <location>
        <position position="91"/>
    </location>
    <ligand>
        <name>CTP</name>
        <dbReference type="ChEBI" id="CHEBI:37563"/>
    </ligand>
</feature>
<evidence type="ECO:0000256" key="2">
    <source>
        <dbReference type="ARBA" id="ARBA00022679"/>
    </source>
</evidence>
<feature type="binding site" evidence="12">
    <location>
        <position position="21"/>
    </location>
    <ligand>
        <name>Mg(2+)</name>
        <dbReference type="ChEBI" id="CHEBI:18420"/>
    </ligand>
</feature>
<evidence type="ECO:0000256" key="12">
    <source>
        <dbReference type="HAMAP-Rule" id="MF_01261"/>
    </source>
</evidence>
<comment type="subunit">
    <text evidence="12">Monomer. Can also form homodimers and oligomers.</text>
</comment>
<proteinExistence type="inferred from homology"/>
<dbReference type="GO" id="GO:0000287">
    <property type="term" value="F:magnesium ion binding"/>
    <property type="evidence" value="ECO:0007669"/>
    <property type="project" value="UniProtKB-UniRule"/>
</dbReference>
<dbReference type="Pfam" id="PF01966">
    <property type="entry name" value="HD"/>
    <property type="match status" value="1"/>
</dbReference>
<name>A0AAP6JG37_9GAMM</name>
<dbReference type="CDD" id="cd00077">
    <property type="entry name" value="HDc"/>
    <property type="match status" value="1"/>
</dbReference>
<accession>A0AAP6JG37</accession>
<dbReference type="GO" id="GO:0005524">
    <property type="term" value="F:ATP binding"/>
    <property type="evidence" value="ECO:0007669"/>
    <property type="project" value="UniProtKB-UniRule"/>
</dbReference>
<reference evidence="14 15" key="1">
    <citation type="submission" date="2023-12" db="EMBL/GenBank/DDBJ databases">
        <title>Whole-genome sequencing of halo(alkali)philic microorganisms from hypersaline lakes.</title>
        <authorList>
            <person name="Sorokin D.Y."/>
            <person name="Merkel A.Y."/>
            <person name="Messina E."/>
            <person name="Yakimov M."/>
        </authorList>
    </citation>
    <scope>NUCLEOTIDE SEQUENCE [LARGE SCALE GENOMIC DNA]</scope>
    <source>
        <strain evidence="14 15">AB-CW1</strain>
    </source>
</reference>
<dbReference type="HAMAP" id="MF_01262">
    <property type="entry name" value="CCA_bact_type2"/>
    <property type="match status" value="1"/>
</dbReference>
<feature type="binding site" evidence="12">
    <location>
        <position position="11"/>
    </location>
    <ligand>
        <name>CTP</name>
        <dbReference type="ChEBI" id="CHEBI:37563"/>
    </ligand>
</feature>
<evidence type="ECO:0000313" key="15">
    <source>
        <dbReference type="Proteomes" id="UP001302316"/>
    </source>
</evidence>
<dbReference type="InterPro" id="IPR003607">
    <property type="entry name" value="HD/PDEase_dom"/>
</dbReference>
<comment type="catalytic activity">
    <reaction evidence="12">
        <text>a tRNA with a 3' CCA end + 2 CTP + ATP = a tRNA with a 3' CCACCA end + 3 diphosphate</text>
        <dbReference type="Rhea" id="RHEA:76235"/>
        <dbReference type="Rhea" id="RHEA-COMP:10468"/>
        <dbReference type="Rhea" id="RHEA-COMP:18655"/>
        <dbReference type="ChEBI" id="CHEBI:30616"/>
        <dbReference type="ChEBI" id="CHEBI:33019"/>
        <dbReference type="ChEBI" id="CHEBI:37563"/>
        <dbReference type="ChEBI" id="CHEBI:83071"/>
        <dbReference type="ChEBI" id="CHEBI:195187"/>
    </reaction>
</comment>
<dbReference type="InterPro" id="IPR012006">
    <property type="entry name" value="CCA_bact"/>
</dbReference>
<keyword evidence="8 12" id="KW-0378">Hydrolase</keyword>
<feature type="binding site" evidence="12">
    <location>
        <position position="8"/>
    </location>
    <ligand>
        <name>ATP</name>
        <dbReference type="ChEBI" id="CHEBI:30616"/>
    </ligand>
</feature>
<dbReference type="Pfam" id="PF12627">
    <property type="entry name" value="PolyA_pol_RNAbd"/>
    <property type="match status" value="1"/>
</dbReference>
<dbReference type="PANTHER" id="PTHR47545">
    <property type="entry name" value="MULTIFUNCTIONAL CCA PROTEIN"/>
    <property type="match status" value="1"/>
</dbReference>
<evidence type="ECO:0000256" key="1">
    <source>
        <dbReference type="ARBA" id="ARBA00022596"/>
    </source>
</evidence>
<feature type="binding site" evidence="12">
    <location>
        <position position="137"/>
    </location>
    <ligand>
        <name>ATP</name>
        <dbReference type="ChEBI" id="CHEBI:30616"/>
    </ligand>
</feature>
<keyword evidence="5 12" id="KW-0479">Metal-binding</keyword>
<dbReference type="GO" id="GO:0004810">
    <property type="term" value="F:CCA tRNA nucleotidyltransferase activity"/>
    <property type="evidence" value="ECO:0007669"/>
    <property type="project" value="UniProtKB-UniRule"/>
</dbReference>
<dbReference type="SUPFAM" id="SSF81891">
    <property type="entry name" value="Poly A polymerase C-terminal region-like"/>
    <property type="match status" value="1"/>
</dbReference>
<organism evidence="14 15">
    <name type="scientific">Natronospira elongata</name>
    <dbReference type="NCBI Taxonomy" id="3110268"/>
    <lineage>
        <taxon>Bacteria</taxon>
        <taxon>Pseudomonadati</taxon>
        <taxon>Pseudomonadota</taxon>
        <taxon>Gammaproteobacteria</taxon>
        <taxon>Natronospirales</taxon>
        <taxon>Natronospiraceae</taxon>
        <taxon>Natronospira</taxon>
    </lineage>
</organism>
<dbReference type="InterPro" id="IPR032828">
    <property type="entry name" value="PolyA_RNA-bd"/>
</dbReference>
<keyword evidence="11 12" id="KW-0694">RNA-binding</keyword>
<dbReference type="RefSeq" id="WP_346051688.1">
    <property type="nucleotide sequence ID" value="NZ_JAYGII010000016.1"/>
</dbReference>
<dbReference type="GO" id="GO:0001680">
    <property type="term" value="P:tRNA 3'-terminal CCA addition"/>
    <property type="evidence" value="ECO:0007669"/>
    <property type="project" value="UniProtKB-UniRule"/>
</dbReference>
<comment type="cofactor">
    <cofactor evidence="12">
        <name>Ni(2+)</name>
        <dbReference type="ChEBI" id="CHEBI:49786"/>
    </cofactor>
    <text evidence="12">Nickel for phosphatase activity.</text>
</comment>
<dbReference type="PROSITE" id="PS51831">
    <property type="entry name" value="HD"/>
    <property type="match status" value="1"/>
</dbReference>
<comment type="function">
    <text evidence="12">Catalyzes the addition and repair of the essential 3'-terminal CCA sequence in tRNAs without using a nucleic acid template. Adds these three nucleotides in the order of C, C, and A to the tRNA nucleotide-73, using CTP and ATP as substrates and producing inorganic pyrophosphate. tRNA 3'-terminal CCA addition is required both for tRNA processing and repair. Also involved in tRNA surveillance by mediating tandem CCA addition to generate a CCACCA at the 3' terminus of unstable tRNAs. While stable tRNAs receive only 3'-terminal CCA, unstable tRNAs are marked with CCACCA and rapidly degraded.</text>
</comment>
<dbReference type="HAMAP" id="MF_01261">
    <property type="entry name" value="CCA_bact_type1"/>
    <property type="match status" value="1"/>
</dbReference>
<dbReference type="CDD" id="cd05398">
    <property type="entry name" value="NT_ClassII-CCAase"/>
    <property type="match status" value="1"/>
</dbReference>
<feature type="domain" description="HD" evidence="13">
    <location>
        <begin position="228"/>
        <end position="329"/>
    </location>
</feature>
<dbReference type="InterPro" id="IPR002646">
    <property type="entry name" value="PolA_pol_head_dom"/>
</dbReference>
<dbReference type="PIRSF" id="PIRSF000813">
    <property type="entry name" value="CCA_bact"/>
    <property type="match status" value="1"/>
</dbReference>
<dbReference type="PANTHER" id="PTHR47545:SF1">
    <property type="entry name" value="MULTIFUNCTIONAL CCA PROTEIN"/>
    <property type="match status" value="1"/>
</dbReference>
<keyword evidence="3 12" id="KW-0819">tRNA processing</keyword>
<comment type="similarity">
    <text evidence="12">Belongs to the tRNA nucleotidyltransferase/poly(A) polymerase family. Bacterial CCA-adding enzyme type 1 subfamily.</text>
</comment>
<feature type="binding site" evidence="12">
    <location>
        <position position="91"/>
    </location>
    <ligand>
        <name>ATP</name>
        <dbReference type="ChEBI" id="CHEBI:30616"/>
    </ligand>
</feature>
<keyword evidence="10 12" id="KW-0460">Magnesium</keyword>
<keyword evidence="6 12" id="KW-0547">Nucleotide-binding</keyword>
<evidence type="ECO:0000256" key="9">
    <source>
        <dbReference type="ARBA" id="ARBA00022840"/>
    </source>
</evidence>
<dbReference type="Gene3D" id="3.30.460.10">
    <property type="entry name" value="Beta Polymerase, domain 2"/>
    <property type="match status" value="1"/>
</dbReference>
<dbReference type="AlphaFoldDB" id="A0AAP6JG37"/>
<feature type="binding site" evidence="12">
    <location>
        <position position="11"/>
    </location>
    <ligand>
        <name>ATP</name>
        <dbReference type="ChEBI" id="CHEBI:30616"/>
    </ligand>
</feature>
<comment type="domain">
    <text evidence="12">Comprises two domains: an N-terminal domain containing the nucleotidyltransferase activity and a C-terminal HD domain associated with both phosphodiesterase and phosphatase activities.</text>
</comment>
<evidence type="ECO:0000256" key="10">
    <source>
        <dbReference type="ARBA" id="ARBA00022842"/>
    </source>
</evidence>
<dbReference type="SMART" id="SM00471">
    <property type="entry name" value="HDc"/>
    <property type="match status" value="1"/>
</dbReference>
<comment type="cofactor">
    <cofactor evidence="12">
        <name>Mg(2+)</name>
        <dbReference type="ChEBI" id="CHEBI:18420"/>
    </cofactor>
    <text evidence="12">Magnesium is required for nucleotidyltransferase activity.</text>
</comment>
<dbReference type="Pfam" id="PF01743">
    <property type="entry name" value="PolyA_pol"/>
    <property type="match status" value="1"/>
</dbReference>
<dbReference type="InterPro" id="IPR043519">
    <property type="entry name" value="NT_sf"/>
</dbReference>
<evidence type="ECO:0000313" key="14">
    <source>
        <dbReference type="EMBL" id="MEA5445852.1"/>
    </source>
</evidence>
<evidence type="ECO:0000256" key="6">
    <source>
        <dbReference type="ARBA" id="ARBA00022741"/>
    </source>
</evidence>
<keyword evidence="12" id="KW-0511">Multifunctional enzyme</keyword>
<evidence type="ECO:0000256" key="8">
    <source>
        <dbReference type="ARBA" id="ARBA00022801"/>
    </source>
</evidence>
<feature type="binding site" evidence="12">
    <location>
        <position position="140"/>
    </location>
    <ligand>
        <name>ATP</name>
        <dbReference type="ChEBI" id="CHEBI:30616"/>
    </ligand>
</feature>
<dbReference type="SUPFAM" id="SSF81301">
    <property type="entry name" value="Nucleotidyltransferase"/>
    <property type="match status" value="1"/>
</dbReference>
<keyword evidence="4 12" id="KW-0548">Nucleotidyltransferase</keyword>
<keyword evidence="2 12" id="KW-0808">Transferase</keyword>
<dbReference type="GO" id="GO:0004112">
    <property type="term" value="F:cyclic-nucleotide phosphodiesterase activity"/>
    <property type="evidence" value="ECO:0007669"/>
    <property type="project" value="UniProtKB-UniRule"/>
</dbReference>
<comment type="catalytic activity">
    <reaction evidence="12">
        <text>a tRNA precursor + 2 CTP + ATP = a tRNA with a 3' CCA end + 3 diphosphate</text>
        <dbReference type="Rhea" id="RHEA:14433"/>
        <dbReference type="Rhea" id="RHEA-COMP:10465"/>
        <dbReference type="Rhea" id="RHEA-COMP:10468"/>
        <dbReference type="ChEBI" id="CHEBI:30616"/>
        <dbReference type="ChEBI" id="CHEBI:33019"/>
        <dbReference type="ChEBI" id="CHEBI:37563"/>
        <dbReference type="ChEBI" id="CHEBI:74896"/>
        <dbReference type="ChEBI" id="CHEBI:83071"/>
        <dbReference type="EC" id="2.7.7.72"/>
    </reaction>
</comment>
<dbReference type="Proteomes" id="UP001302316">
    <property type="component" value="Unassembled WGS sequence"/>
</dbReference>
<dbReference type="EC" id="3.1.3.-" evidence="12"/>
<dbReference type="GO" id="GO:0016791">
    <property type="term" value="F:phosphatase activity"/>
    <property type="evidence" value="ECO:0007669"/>
    <property type="project" value="UniProtKB-UniRule"/>
</dbReference>
<evidence type="ECO:0000259" key="13">
    <source>
        <dbReference type="PROSITE" id="PS51831"/>
    </source>
</evidence>
<dbReference type="EC" id="3.1.4.-" evidence="12"/>
<protein>
    <recommendedName>
        <fullName evidence="12">Multifunctional CCA protein</fullName>
    </recommendedName>
    <domain>
        <recommendedName>
            <fullName evidence="12">CCA-adding enzyme</fullName>
            <ecNumber evidence="12">2.7.7.72</ecNumber>
        </recommendedName>
        <alternativeName>
            <fullName evidence="12">CCA tRNA nucleotidyltransferase</fullName>
        </alternativeName>
        <alternativeName>
            <fullName evidence="12">tRNA CCA-pyrophosphorylase</fullName>
        </alternativeName>
        <alternativeName>
            <fullName evidence="12">tRNA adenylyl-/cytidylyl-transferase</fullName>
        </alternativeName>
        <alternativeName>
            <fullName evidence="12">tRNA nucleotidyltransferase</fullName>
        </alternativeName>
        <alternativeName>
            <fullName evidence="12">tRNA-NT</fullName>
        </alternativeName>
    </domain>
    <domain>
        <recommendedName>
            <fullName evidence="12">2'-nucleotidase</fullName>
            <ecNumber evidence="12">3.1.3.-</ecNumber>
        </recommendedName>
    </domain>
    <domain>
        <recommendedName>
            <fullName evidence="12">2',3'-cyclic phosphodiesterase</fullName>
            <ecNumber evidence="12">3.1.4.-</ecNumber>
        </recommendedName>
    </domain>
    <domain>
        <recommendedName>
            <fullName evidence="12">Phosphatase</fullName>
        </recommendedName>
    </domain>
</protein>
<keyword evidence="7 12" id="KW-0692">RNA repair</keyword>
<evidence type="ECO:0000256" key="4">
    <source>
        <dbReference type="ARBA" id="ARBA00022695"/>
    </source>
</evidence>
<dbReference type="InterPro" id="IPR006674">
    <property type="entry name" value="HD_domain"/>
</dbReference>
<comment type="caution">
    <text evidence="14">The sequence shown here is derived from an EMBL/GenBank/DDBJ whole genome shotgun (WGS) entry which is preliminary data.</text>
</comment>
<feature type="binding site" evidence="12">
    <location>
        <position position="8"/>
    </location>
    <ligand>
        <name>CTP</name>
        <dbReference type="ChEBI" id="CHEBI:37563"/>
    </ligand>
</feature>
<keyword evidence="9 12" id="KW-0067">ATP-binding</keyword>
<comment type="miscellaneous">
    <text evidence="12">A single active site specifically recognizes both ATP and CTP and is responsible for their addition.</text>
</comment>
<evidence type="ECO:0000256" key="5">
    <source>
        <dbReference type="ARBA" id="ARBA00022723"/>
    </source>
</evidence>
<gene>
    <name evidence="12" type="primary">cca</name>
    <name evidence="14" type="ORF">VCB98_08480</name>
</gene>
<dbReference type="Gene3D" id="1.10.3090.10">
    <property type="entry name" value="cca-adding enzyme, domain 2"/>
    <property type="match status" value="1"/>
</dbReference>
<feature type="binding site" evidence="12">
    <location>
        <position position="23"/>
    </location>
    <ligand>
        <name>Mg(2+)</name>
        <dbReference type="ChEBI" id="CHEBI:18420"/>
    </ligand>
</feature>
<dbReference type="InterPro" id="IPR050124">
    <property type="entry name" value="tRNA_CCA-adding_enzyme"/>
</dbReference>
<dbReference type="EMBL" id="JAYGII010000016">
    <property type="protein sequence ID" value="MEA5445852.1"/>
    <property type="molecule type" value="Genomic_DNA"/>
</dbReference>
<feature type="binding site" evidence="12">
    <location>
        <position position="137"/>
    </location>
    <ligand>
        <name>CTP</name>
        <dbReference type="ChEBI" id="CHEBI:37563"/>
    </ligand>
</feature>
<dbReference type="NCBIfam" id="NF008137">
    <property type="entry name" value="PRK10885.1"/>
    <property type="match status" value="1"/>
</dbReference>
<sequence>MDIYLVGGAVRDKLLGRPVTDRDWVVVGATPEAMTERGFRPVGRDFPVFLHPESGEEYALARTERKAGRGYHGFDFHAAPDVSLEDDLARRDLTINAMAETREGELVDPFGGRADLEAGLLRHVSPAFREDPLRILRVARFAARFHHLGFRIAEETLTLMQTMATPEELQALSPERIWQETERALGEAAPQVFIRVLRETGALAILFPEVDRLFGVPQPEAHHPEIDTGDHVLRVLEQAARLSDDTRIRFAALVHDLGKGLTPTQAWPAHHGHEKSGEKLVVAMVKRLRIPKAHERLGRLAARWHTHVHRAQELRAATIMKVLEACDALRRPEDFERLLLVCEADARGRKGLEGRAYPQANHLRACLAAAAAVGSEQVDASRYQGKAFGDALRRLRVRAIANTLSGAE</sequence>
<evidence type="ECO:0000256" key="11">
    <source>
        <dbReference type="ARBA" id="ARBA00022884"/>
    </source>
</evidence>
<dbReference type="EC" id="2.7.7.72" evidence="12"/>
<keyword evidence="15" id="KW-1185">Reference proteome</keyword>